<evidence type="ECO:0000256" key="4">
    <source>
        <dbReference type="ARBA" id="ARBA00022692"/>
    </source>
</evidence>
<dbReference type="PANTHER" id="PTHR43663">
    <property type="entry name" value="CHROMATE TRANSPORT PROTEIN-RELATED"/>
    <property type="match status" value="1"/>
</dbReference>
<dbReference type="InterPro" id="IPR003370">
    <property type="entry name" value="Chromate_transpt"/>
</dbReference>
<dbReference type="OrthoDB" id="9788907at2"/>
<dbReference type="Pfam" id="PF02417">
    <property type="entry name" value="Chromate_transp"/>
    <property type="match status" value="1"/>
</dbReference>
<dbReference type="Proteomes" id="UP000198828">
    <property type="component" value="Unassembled WGS sequence"/>
</dbReference>
<name>A0A1H2R3Y3_9FIRM</name>
<protein>
    <submittedName>
        <fullName evidence="8">Chromate transporter</fullName>
    </submittedName>
</protein>
<comment type="subcellular location">
    <subcellularLocation>
        <location evidence="1">Cell membrane</location>
        <topology evidence="1">Multi-pass membrane protein</topology>
    </subcellularLocation>
</comment>
<evidence type="ECO:0000313" key="8">
    <source>
        <dbReference type="EMBL" id="SDW14055.1"/>
    </source>
</evidence>
<accession>A0A1H2R3Y3</accession>
<evidence type="ECO:0000256" key="2">
    <source>
        <dbReference type="ARBA" id="ARBA00005262"/>
    </source>
</evidence>
<dbReference type="RefSeq" id="WP_093750093.1">
    <property type="nucleotide sequence ID" value="NZ_FNNG01000001.1"/>
</dbReference>
<organism evidence="8 9">
    <name type="scientific">Tepidimicrobium xylanilyticum</name>
    <dbReference type="NCBI Taxonomy" id="1123352"/>
    <lineage>
        <taxon>Bacteria</taxon>
        <taxon>Bacillati</taxon>
        <taxon>Bacillota</taxon>
        <taxon>Tissierellia</taxon>
        <taxon>Tissierellales</taxon>
        <taxon>Tepidimicrobiaceae</taxon>
        <taxon>Tepidimicrobium</taxon>
    </lineage>
</organism>
<evidence type="ECO:0000256" key="1">
    <source>
        <dbReference type="ARBA" id="ARBA00004651"/>
    </source>
</evidence>
<evidence type="ECO:0000256" key="7">
    <source>
        <dbReference type="SAM" id="Phobius"/>
    </source>
</evidence>
<dbReference type="PANTHER" id="PTHR43663:SF2">
    <property type="entry name" value="CHROMATE TRANSPORT PROTEIN-RELATED"/>
    <property type="match status" value="1"/>
</dbReference>
<comment type="similarity">
    <text evidence="2">Belongs to the chromate ion transporter (CHR) (TC 2.A.51) family.</text>
</comment>
<feature type="transmembrane region" description="Helical" evidence="7">
    <location>
        <begin position="6"/>
        <end position="27"/>
    </location>
</feature>
<evidence type="ECO:0000256" key="3">
    <source>
        <dbReference type="ARBA" id="ARBA00022475"/>
    </source>
</evidence>
<keyword evidence="5 7" id="KW-1133">Transmembrane helix</keyword>
<feature type="transmembrane region" description="Helical" evidence="7">
    <location>
        <begin position="140"/>
        <end position="171"/>
    </location>
</feature>
<proteinExistence type="inferred from homology"/>
<sequence>MLFNMFSTFFKVGAFTIGGGYAMIPIIQREIVDKKKWIEEEEFLDAIAISQGSPGPVAVNLSILVGYKLKGLKGALTCCLGTILPSFLIILLIATVFSQFRNNPIIEKVFLGIRPAVVALIASAVYQLTKRSKLGYNKLLISLVSMAAIVFFGISPIYLILIGGIGSILYFKGKRDREV</sequence>
<dbReference type="GO" id="GO:0015109">
    <property type="term" value="F:chromate transmembrane transporter activity"/>
    <property type="evidence" value="ECO:0007669"/>
    <property type="project" value="InterPro"/>
</dbReference>
<evidence type="ECO:0000313" key="9">
    <source>
        <dbReference type="Proteomes" id="UP000198828"/>
    </source>
</evidence>
<keyword evidence="3" id="KW-1003">Cell membrane</keyword>
<dbReference type="GO" id="GO:0005886">
    <property type="term" value="C:plasma membrane"/>
    <property type="evidence" value="ECO:0007669"/>
    <property type="project" value="UniProtKB-SubCell"/>
</dbReference>
<gene>
    <name evidence="8" type="ORF">SAMN05660923_00283</name>
</gene>
<dbReference type="EMBL" id="FNNG01000001">
    <property type="protein sequence ID" value="SDW14055.1"/>
    <property type="molecule type" value="Genomic_DNA"/>
</dbReference>
<keyword evidence="6 7" id="KW-0472">Membrane</keyword>
<evidence type="ECO:0000256" key="5">
    <source>
        <dbReference type="ARBA" id="ARBA00022989"/>
    </source>
</evidence>
<evidence type="ECO:0000256" key="6">
    <source>
        <dbReference type="ARBA" id="ARBA00023136"/>
    </source>
</evidence>
<dbReference type="InterPro" id="IPR052518">
    <property type="entry name" value="CHR_Transporter"/>
</dbReference>
<reference evidence="8 9" key="1">
    <citation type="submission" date="2016-10" db="EMBL/GenBank/DDBJ databases">
        <authorList>
            <person name="de Groot N.N."/>
        </authorList>
    </citation>
    <scope>NUCLEOTIDE SEQUENCE [LARGE SCALE GENOMIC DNA]</scope>
    <source>
        <strain evidence="8 9">DSM 23310</strain>
    </source>
</reference>
<keyword evidence="9" id="KW-1185">Reference proteome</keyword>
<keyword evidence="4 7" id="KW-0812">Transmembrane</keyword>
<feature type="transmembrane region" description="Helical" evidence="7">
    <location>
        <begin position="109"/>
        <end position="128"/>
    </location>
</feature>
<feature type="transmembrane region" description="Helical" evidence="7">
    <location>
        <begin position="74"/>
        <end position="97"/>
    </location>
</feature>
<dbReference type="AlphaFoldDB" id="A0A1H2R3Y3"/>